<dbReference type="InterPro" id="IPR006059">
    <property type="entry name" value="SBP"/>
</dbReference>
<comment type="similarity">
    <text evidence="1">Belongs to the bacterial solute-binding protein 1 family.</text>
</comment>
<dbReference type="EMBL" id="VSSQ01007954">
    <property type="protein sequence ID" value="MPM37464.1"/>
    <property type="molecule type" value="Genomic_DNA"/>
</dbReference>
<evidence type="ECO:0000256" key="1">
    <source>
        <dbReference type="ARBA" id="ARBA00008520"/>
    </source>
</evidence>
<dbReference type="PROSITE" id="PS51257">
    <property type="entry name" value="PROKAR_LIPOPROTEIN"/>
    <property type="match status" value="1"/>
</dbReference>
<organism evidence="4">
    <name type="scientific">bioreactor metagenome</name>
    <dbReference type="NCBI Taxonomy" id="1076179"/>
    <lineage>
        <taxon>unclassified sequences</taxon>
        <taxon>metagenomes</taxon>
        <taxon>ecological metagenomes</taxon>
    </lineage>
</organism>
<keyword evidence="2" id="KW-0813">Transport</keyword>
<dbReference type="PANTHER" id="PTHR30061:SF50">
    <property type="entry name" value="MALTOSE_MALTODEXTRIN-BINDING PERIPLASMIC PROTEIN"/>
    <property type="match status" value="1"/>
</dbReference>
<dbReference type="SUPFAM" id="SSF53850">
    <property type="entry name" value="Periplasmic binding protein-like II"/>
    <property type="match status" value="1"/>
</dbReference>
<sequence length="436" mass="46916">MKKALAFLLALMMVLAATACTKAAPAATTTAEEPAAAATEAKPAEEGTKLPASITYVTLGSTGLDTLKKAAELFEQETGVKVNIEDWAYSDAYQKILTLAEAGNMPDAMYGFASWTREFKEAGYIVCAEDYISKDLYNDFSEAARGVCSADGKMWTLPSYMSVRTVLFNKNMLDAAGVSVPTTWEEFLSIAPKLYDPTNGKYAYSLVAGQAKNTLDCFLPILWAYGADVTNADGTANGFNNDKGVAALQMYCDIAKYAVPDYGEASINETQSNFTNQVAAAYFHNAQGLRALSDAGQDYSWATVAEPLAGPDGQKYALGVMDIDILFATGNEAITAKFLELWHTADYQGLVIEQTGWVPNQQSYFDARPAFSDASNTMVAPFCALEPIAKFKPSIVGWEEIQKTMADCITKAVMGEMTAAEAFSTAGAEVDRLLVG</sequence>
<evidence type="ECO:0000256" key="3">
    <source>
        <dbReference type="ARBA" id="ARBA00022729"/>
    </source>
</evidence>
<gene>
    <name evidence="4" type="ORF">SDC9_84081</name>
</gene>
<dbReference type="Pfam" id="PF01547">
    <property type="entry name" value="SBP_bac_1"/>
    <property type="match status" value="1"/>
</dbReference>
<evidence type="ECO:0008006" key="5">
    <source>
        <dbReference type="Google" id="ProtNLM"/>
    </source>
</evidence>
<dbReference type="GO" id="GO:0015768">
    <property type="term" value="P:maltose transport"/>
    <property type="evidence" value="ECO:0007669"/>
    <property type="project" value="TreeGrafter"/>
</dbReference>
<evidence type="ECO:0000313" key="4">
    <source>
        <dbReference type="EMBL" id="MPM37464.1"/>
    </source>
</evidence>
<dbReference type="GO" id="GO:1901982">
    <property type="term" value="F:maltose binding"/>
    <property type="evidence" value="ECO:0007669"/>
    <property type="project" value="TreeGrafter"/>
</dbReference>
<evidence type="ECO:0000256" key="2">
    <source>
        <dbReference type="ARBA" id="ARBA00022448"/>
    </source>
</evidence>
<proteinExistence type="inferred from homology"/>
<dbReference type="GO" id="GO:0042956">
    <property type="term" value="P:maltodextrin transmembrane transport"/>
    <property type="evidence" value="ECO:0007669"/>
    <property type="project" value="TreeGrafter"/>
</dbReference>
<dbReference type="AlphaFoldDB" id="A0A644ZI09"/>
<keyword evidence="3" id="KW-0732">Signal</keyword>
<name>A0A644ZI09_9ZZZZ</name>
<dbReference type="PANTHER" id="PTHR30061">
    <property type="entry name" value="MALTOSE-BINDING PERIPLASMIC PROTEIN"/>
    <property type="match status" value="1"/>
</dbReference>
<comment type="caution">
    <text evidence="4">The sequence shown here is derived from an EMBL/GenBank/DDBJ whole genome shotgun (WGS) entry which is preliminary data.</text>
</comment>
<dbReference type="Gene3D" id="3.40.190.10">
    <property type="entry name" value="Periplasmic binding protein-like II"/>
    <property type="match status" value="1"/>
</dbReference>
<reference evidence="4" key="1">
    <citation type="submission" date="2019-08" db="EMBL/GenBank/DDBJ databases">
        <authorList>
            <person name="Kucharzyk K."/>
            <person name="Murdoch R.W."/>
            <person name="Higgins S."/>
            <person name="Loffler F."/>
        </authorList>
    </citation>
    <scope>NUCLEOTIDE SEQUENCE</scope>
</reference>
<dbReference type="GO" id="GO:0055052">
    <property type="term" value="C:ATP-binding cassette (ABC) transporter complex, substrate-binding subunit-containing"/>
    <property type="evidence" value="ECO:0007669"/>
    <property type="project" value="TreeGrafter"/>
</dbReference>
<accession>A0A644ZI09</accession>
<dbReference type="CDD" id="cd13585">
    <property type="entry name" value="PBP2_TMBP_like"/>
    <property type="match status" value="1"/>
</dbReference>
<protein>
    <recommendedName>
        <fullName evidence="5">ABC transporter-binding protein</fullName>
    </recommendedName>
</protein>